<comment type="caution">
    <text evidence="1">The sequence shown here is derived from an EMBL/GenBank/DDBJ whole genome shotgun (WGS) entry which is preliminary data.</text>
</comment>
<protein>
    <submittedName>
        <fullName evidence="1">Purine-binding chemotaxis protein CheW</fullName>
    </submittedName>
</protein>
<name>A0AC61RZG3_9FIRM</name>
<evidence type="ECO:0000313" key="2">
    <source>
        <dbReference type="Proteomes" id="UP000304953"/>
    </source>
</evidence>
<sequence>MAEELMDVLDELDDLEEDDSQKGMFMTFRIGDECYGIAIEYVNEIISTQVITPVPEVEDYIKGLINIRGKIIPVIDVKIRFKQEPFEYMDRTCIIVIDVKGTMVGLIVEQIADVITIDEKDIIPPPSLNQTSYGKDKYVIGLVRVADEVKLLLSPEKLISDEEPAAME</sequence>
<organism evidence="1 2">
    <name type="scientific">Petralouisia muris</name>
    <dbReference type="NCBI Taxonomy" id="3032872"/>
    <lineage>
        <taxon>Bacteria</taxon>
        <taxon>Bacillati</taxon>
        <taxon>Bacillota</taxon>
        <taxon>Clostridia</taxon>
        <taxon>Lachnospirales</taxon>
        <taxon>Lachnospiraceae</taxon>
        <taxon>Petralouisia</taxon>
    </lineage>
</organism>
<dbReference type="Proteomes" id="UP000304953">
    <property type="component" value="Unassembled WGS sequence"/>
</dbReference>
<keyword evidence="2" id="KW-1185">Reference proteome</keyword>
<accession>A0AC61RZG3</accession>
<proteinExistence type="predicted"/>
<dbReference type="EMBL" id="SRYA01000010">
    <property type="protein sequence ID" value="TGY97089.1"/>
    <property type="molecule type" value="Genomic_DNA"/>
</dbReference>
<gene>
    <name evidence="1" type="ORF">E5329_06465</name>
</gene>
<evidence type="ECO:0000313" key="1">
    <source>
        <dbReference type="EMBL" id="TGY97089.1"/>
    </source>
</evidence>
<reference evidence="1" key="1">
    <citation type="submission" date="2019-04" db="EMBL/GenBank/DDBJ databases">
        <title>Microbes associate with the intestines of laboratory mice.</title>
        <authorList>
            <person name="Navarre W."/>
            <person name="Wong E."/>
            <person name="Huang K."/>
            <person name="Tropini C."/>
            <person name="Ng K."/>
            <person name="Yu B."/>
        </authorList>
    </citation>
    <scope>NUCLEOTIDE SEQUENCE</scope>
    <source>
        <strain evidence="1">NM01_1-7b</strain>
    </source>
</reference>